<organism evidence="2 3">
    <name type="scientific">Humisphaera borealis</name>
    <dbReference type="NCBI Taxonomy" id="2807512"/>
    <lineage>
        <taxon>Bacteria</taxon>
        <taxon>Pseudomonadati</taxon>
        <taxon>Planctomycetota</taxon>
        <taxon>Phycisphaerae</taxon>
        <taxon>Tepidisphaerales</taxon>
        <taxon>Tepidisphaeraceae</taxon>
        <taxon>Humisphaera</taxon>
    </lineage>
</organism>
<name>A0A7M2WUZ5_9BACT</name>
<gene>
    <name evidence="2" type="ORF">IPV69_24025</name>
</gene>
<protein>
    <submittedName>
        <fullName evidence="2">MBL fold metallo-hydrolase</fullName>
    </submittedName>
</protein>
<accession>A0A7M2WUZ5</accession>
<dbReference type="RefSeq" id="WP_206292269.1">
    <property type="nucleotide sequence ID" value="NZ_CP063458.1"/>
</dbReference>
<dbReference type="Proteomes" id="UP000593765">
    <property type="component" value="Chromosome"/>
</dbReference>
<evidence type="ECO:0000259" key="1">
    <source>
        <dbReference type="SMART" id="SM00849"/>
    </source>
</evidence>
<sequence length="265" mass="29258">MSVAVPPNRLQLLFLGSGTSAGIPMIGCDCAVCTSADPLDQRTRTSVVISYGDTRVLVDTTPELRLQALANKVHRIDAVVFTHAHADHIMGLDDVRRYNYVKGGPLDVFADKPTHDTLVRCFGYAFKEPAPEQKVFRPHLIHREITGEFEIAGVTWTPIPLLHGDMPVLGFRVGNLAYCTDVSRIPESSYKLLEGLDVLILDALQKRKHTTHFNLEEAIEESKKIAAKRTLFTHIAHGLGHAATNAELPERMELAYDGLVVEASL</sequence>
<dbReference type="KEGG" id="hbs:IPV69_24025"/>
<dbReference type="InterPro" id="IPR036866">
    <property type="entry name" value="RibonucZ/Hydroxyglut_hydro"/>
</dbReference>
<evidence type="ECO:0000313" key="3">
    <source>
        <dbReference type="Proteomes" id="UP000593765"/>
    </source>
</evidence>
<proteinExistence type="predicted"/>
<dbReference type="CDD" id="cd16279">
    <property type="entry name" value="metallo-hydrolase-like_MBL-fold"/>
    <property type="match status" value="1"/>
</dbReference>
<dbReference type="PANTHER" id="PTHR42663">
    <property type="entry name" value="HYDROLASE C777.06C-RELATED-RELATED"/>
    <property type="match status" value="1"/>
</dbReference>
<dbReference type="EMBL" id="CP063458">
    <property type="protein sequence ID" value="QOV89243.1"/>
    <property type="molecule type" value="Genomic_DNA"/>
</dbReference>
<dbReference type="PANTHER" id="PTHR42663:SF6">
    <property type="entry name" value="HYDROLASE C777.06C-RELATED"/>
    <property type="match status" value="1"/>
</dbReference>
<dbReference type="SMART" id="SM00849">
    <property type="entry name" value="Lactamase_B"/>
    <property type="match status" value="1"/>
</dbReference>
<dbReference type="SUPFAM" id="SSF56281">
    <property type="entry name" value="Metallo-hydrolase/oxidoreductase"/>
    <property type="match status" value="1"/>
</dbReference>
<dbReference type="Pfam" id="PF12706">
    <property type="entry name" value="Lactamase_B_2"/>
    <property type="match status" value="1"/>
</dbReference>
<keyword evidence="3" id="KW-1185">Reference proteome</keyword>
<evidence type="ECO:0000313" key="2">
    <source>
        <dbReference type="EMBL" id="QOV89243.1"/>
    </source>
</evidence>
<feature type="domain" description="Metallo-beta-lactamase" evidence="1">
    <location>
        <begin position="43"/>
        <end position="234"/>
    </location>
</feature>
<reference evidence="2 3" key="1">
    <citation type="submission" date="2020-10" db="EMBL/GenBank/DDBJ databases">
        <title>Wide distribution of Phycisphaera-like planctomycetes from WD2101 soil group in peatlands and genome analysis of the first cultivated representative.</title>
        <authorList>
            <person name="Dedysh S.N."/>
            <person name="Beletsky A.V."/>
            <person name="Ivanova A."/>
            <person name="Kulichevskaya I.S."/>
            <person name="Suzina N.E."/>
            <person name="Philippov D.A."/>
            <person name="Rakitin A.L."/>
            <person name="Mardanov A.V."/>
            <person name="Ravin N.V."/>
        </authorList>
    </citation>
    <scope>NUCLEOTIDE SEQUENCE [LARGE SCALE GENOMIC DNA]</scope>
    <source>
        <strain evidence="2 3">M1803</strain>
    </source>
</reference>
<dbReference type="AlphaFoldDB" id="A0A7M2WUZ5"/>
<dbReference type="InterPro" id="IPR001279">
    <property type="entry name" value="Metallo-B-lactamas"/>
</dbReference>
<dbReference type="Gene3D" id="3.60.15.10">
    <property type="entry name" value="Ribonuclease Z/Hydroxyacylglutathione hydrolase-like"/>
    <property type="match status" value="1"/>
</dbReference>